<feature type="compositionally biased region" description="Basic residues" evidence="1">
    <location>
        <begin position="379"/>
        <end position="391"/>
    </location>
</feature>
<comment type="caution">
    <text evidence="2">The sequence shown here is derived from an EMBL/GenBank/DDBJ whole genome shotgun (WGS) entry which is preliminary data.</text>
</comment>
<evidence type="ECO:0000313" key="3">
    <source>
        <dbReference type="Proteomes" id="UP000827092"/>
    </source>
</evidence>
<gene>
    <name evidence="2" type="ORF">JTE90_017474</name>
</gene>
<evidence type="ECO:0000313" key="2">
    <source>
        <dbReference type="EMBL" id="KAG8181304.1"/>
    </source>
</evidence>
<organism evidence="2 3">
    <name type="scientific">Oedothorax gibbosus</name>
    <dbReference type="NCBI Taxonomy" id="931172"/>
    <lineage>
        <taxon>Eukaryota</taxon>
        <taxon>Metazoa</taxon>
        <taxon>Ecdysozoa</taxon>
        <taxon>Arthropoda</taxon>
        <taxon>Chelicerata</taxon>
        <taxon>Arachnida</taxon>
        <taxon>Araneae</taxon>
        <taxon>Araneomorphae</taxon>
        <taxon>Entelegynae</taxon>
        <taxon>Araneoidea</taxon>
        <taxon>Linyphiidae</taxon>
        <taxon>Erigoninae</taxon>
        <taxon>Oedothorax</taxon>
    </lineage>
</organism>
<dbReference type="Proteomes" id="UP000827092">
    <property type="component" value="Unassembled WGS sequence"/>
</dbReference>
<dbReference type="EMBL" id="JAFNEN010000521">
    <property type="protein sequence ID" value="KAG8181304.1"/>
    <property type="molecule type" value="Genomic_DNA"/>
</dbReference>
<accession>A0AAV6UAQ1</accession>
<evidence type="ECO:0000256" key="1">
    <source>
        <dbReference type="SAM" id="MobiDB-lite"/>
    </source>
</evidence>
<name>A0AAV6UAQ1_9ARAC</name>
<sequence length="662" mass="73371">MDRSQVPLIASSWIFNHRPSLRRLAHPPSLAAWVHWFLLKDRSIPECNDGGSIGTVWTRLEHTFGRPEWQHPARCADVLDTVLGDVALDPAIADPEDHLPILFLLVALYYKCQVSQGDDRGHGRARLPPVDGREKTEELSTRLFPFYTLRDYDPKVSLNEWLQLEPKAYVAYIPPQGHDRVFFISAPVKETHLTRLLTSARSPATLLPDPLIGFDKVGARLLKDPSNARRKSSVKTIYMCDHNLFIVSKWFTFGLFRVEEGEQHVYTANAPILLFHMPSSAPLPGKRPPNLQRRAFLPRDFPYFIEYVMRPDTTYTVPPGTRYLIITVKKCYFTVDKVASDVLLEGSVPFNSHRTHVDVYAVPPPTPRGPALVRPEERHHRRAAKRTRRRGPQREESGCSSWPSPTPMEVEGVRPDTAMEAPGWMHPAQTMEPPASWETPREGSTEEARHIEEILTDLTSCASFPDFNLLDTNQDATFYISQPDISDGPSSLPDQSLVTPTPFAMTNTTASCVPFATTSGDSSVIYVSSVPFDTTPGGSSVAYVLPFATTGSSAAFATSDTTPLVTSGVTRSSCTIGAPLPAPRLWRRTQRQGTAAQAHATVFSHRTYLWEDDDAPGMGATLRAAMNIDTACEAPLNLHRGLSPGTLDLPLDLSRQCASAAS</sequence>
<feature type="region of interest" description="Disordered" evidence="1">
    <location>
        <begin position="359"/>
        <end position="447"/>
    </location>
</feature>
<keyword evidence="3" id="KW-1185">Reference proteome</keyword>
<protein>
    <submittedName>
        <fullName evidence="2">Uncharacterized protein</fullName>
    </submittedName>
</protein>
<reference evidence="2 3" key="1">
    <citation type="journal article" date="2022" name="Nat. Ecol. Evol.">
        <title>A masculinizing supergene underlies an exaggerated male reproductive morph in a spider.</title>
        <authorList>
            <person name="Hendrickx F."/>
            <person name="De Corte Z."/>
            <person name="Sonet G."/>
            <person name="Van Belleghem S.M."/>
            <person name="Kostlbacher S."/>
            <person name="Vangestel C."/>
        </authorList>
    </citation>
    <scope>NUCLEOTIDE SEQUENCE [LARGE SCALE GENOMIC DNA]</scope>
    <source>
        <strain evidence="2">W744_W776</strain>
    </source>
</reference>
<proteinExistence type="predicted"/>
<dbReference type="AlphaFoldDB" id="A0AAV6UAQ1"/>